<evidence type="ECO:0008006" key="3">
    <source>
        <dbReference type="Google" id="ProtNLM"/>
    </source>
</evidence>
<dbReference type="Proteomes" id="UP000214666">
    <property type="component" value="Chromosome"/>
</dbReference>
<protein>
    <recommendedName>
        <fullName evidence="3">Cthe-2314-like HEPN domain-containing protein</fullName>
    </recommendedName>
</protein>
<dbReference type="OrthoDB" id="2966676at2"/>
<dbReference type="AlphaFoldDB" id="A0A222WSF6"/>
<evidence type="ECO:0000313" key="1">
    <source>
        <dbReference type="EMBL" id="ASR49529.1"/>
    </source>
</evidence>
<evidence type="ECO:0000313" key="2">
    <source>
        <dbReference type="Proteomes" id="UP000214666"/>
    </source>
</evidence>
<reference evidence="1 2" key="1">
    <citation type="submission" date="2017-03" db="EMBL/GenBank/DDBJ databases">
        <title>Complete genome sequence of Paenibacillus Kribbensis producing bioflocculants.</title>
        <authorList>
            <person name="Lee H.-G."/>
            <person name="Oh H.-M."/>
        </authorList>
    </citation>
    <scope>NUCLEOTIDE SEQUENCE [LARGE SCALE GENOMIC DNA]</scope>
    <source>
        <strain evidence="1 2">AM49</strain>
    </source>
</reference>
<name>A0A222WSF6_9BACL</name>
<keyword evidence="2" id="KW-1185">Reference proteome</keyword>
<dbReference type="KEGG" id="pkb:B4V02_23995"/>
<sequence>MTIGLRINEEIDLQLNNTISDFGKLKFEVREFLKQTSSFIEVNEFQIKDMVKESHYVVTHEGDDYDFYGMDTASYWFPITLRNSIFVSLYAFLEHILIKICRILEKTKGLSTSIESFKNDTNIKGPTIETARMYITNVAGINFPNQSPEWRYMKKCTILRNSIVHNFAHVNDKVAMKLPMNGVTTKIEDVANEVVGYNYFEDFGEGASKFGFENSFFLLSGFSEHFLRSFAILLNKFFRMNISLLDGRYDKEHASFDFRV</sequence>
<dbReference type="EMBL" id="CP020028">
    <property type="protein sequence ID" value="ASR49529.1"/>
    <property type="molecule type" value="Genomic_DNA"/>
</dbReference>
<organism evidence="1 2">
    <name type="scientific">Paenibacillus kribbensis</name>
    <dbReference type="NCBI Taxonomy" id="172713"/>
    <lineage>
        <taxon>Bacteria</taxon>
        <taxon>Bacillati</taxon>
        <taxon>Bacillota</taxon>
        <taxon>Bacilli</taxon>
        <taxon>Bacillales</taxon>
        <taxon>Paenibacillaceae</taxon>
        <taxon>Paenibacillus</taxon>
    </lineage>
</organism>
<accession>A0A222WSF6</accession>
<gene>
    <name evidence="1" type="ORF">B4V02_23995</name>
</gene>
<proteinExistence type="predicted"/>